<evidence type="ECO:0000313" key="4">
    <source>
        <dbReference type="WBParaSite" id="ASIM_0000844701-mRNA-1"/>
    </source>
</evidence>
<sequence length="158" mass="18080">MSKKARKKTYQEQTYESVIGVVPTKDETYRGCYRRYSDRKKDAERKERERLWAIGRDVIFNDPLRLDPPRLPRGIYPPDHGGIPSRPDPDMPQGPFFPQPRNPFLPPEIDPFPAVPPLLPSAHPPRNPLDPFSGSELLSSRPRRPGGLPRRYGDPDSS</sequence>
<feature type="compositionally biased region" description="Pro residues" evidence="1">
    <location>
        <begin position="90"/>
        <end position="128"/>
    </location>
</feature>
<organism evidence="4">
    <name type="scientific">Anisakis simplex</name>
    <name type="common">Herring worm</name>
    <dbReference type="NCBI Taxonomy" id="6269"/>
    <lineage>
        <taxon>Eukaryota</taxon>
        <taxon>Metazoa</taxon>
        <taxon>Ecdysozoa</taxon>
        <taxon>Nematoda</taxon>
        <taxon>Chromadorea</taxon>
        <taxon>Rhabditida</taxon>
        <taxon>Spirurina</taxon>
        <taxon>Ascaridomorpha</taxon>
        <taxon>Ascaridoidea</taxon>
        <taxon>Anisakidae</taxon>
        <taxon>Anisakis</taxon>
        <taxon>Anisakis simplex complex</taxon>
    </lineage>
</organism>
<reference evidence="2 3" key="2">
    <citation type="submission" date="2018-11" db="EMBL/GenBank/DDBJ databases">
        <authorList>
            <consortium name="Pathogen Informatics"/>
        </authorList>
    </citation>
    <scope>NUCLEOTIDE SEQUENCE [LARGE SCALE GENOMIC DNA]</scope>
</reference>
<gene>
    <name evidence="2" type="ORF">ASIM_LOCUS8198</name>
</gene>
<evidence type="ECO:0000256" key="1">
    <source>
        <dbReference type="SAM" id="MobiDB-lite"/>
    </source>
</evidence>
<keyword evidence="3" id="KW-1185">Reference proteome</keyword>
<dbReference type="AlphaFoldDB" id="A0A0M3JLB6"/>
<evidence type="ECO:0000313" key="3">
    <source>
        <dbReference type="Proteomes" id="UP000267096"/>
    </source>
</evidence>
<protein>
    <submittedName>
        <fullName evidence="4">Nuclear transcription factor Y subunit</fullName>
    </submittedName>
</protein>
<feature type="region of interest" description="Disordered" evidence="1">
    <location>
        <begin position="63"/>
        <end position="158"/>
    </location>
</feature>
<accession>A0A0M3JLB6</accession>
<dbReference type="WBParaSite" id="ASIM_0000844701-mRNA-1">
    <property type="protein sequence ID" value="ASIM_0000844701-mRNA-1"/>
    <property type="gene ID" value="ASIM_0000844701"/>
</dbReference>
<reference evidence="4" key="1">
    <citation type="submission" date="2017-02" db="UniProtKB">
        <authorList>
            <consortium name="WormBaseParasite"/>
        </authorList>
    </citation>
    <scope>IDENTIFICATION</scope>
</reference>
<dbReference type="EMBL" id="UYRR01021597">
    <property type="protein sequence ID" value="VDK31059.1"/>
    <property type="molecule type" value="Genomic_DNA"/>
</dbReference>
<dbReference type="Proteomes" id="UP000267096">
    <property type="component" value="Unassembled WGS sequence"/>
</dbReference>
<feature type="compositionally biased region" description="Low complexity" evidence="1">
    <location>
        <begin position="137"/>
        <end position="150"/>
    </location>
</feature>
<evidence type="ECO:0000313" key="2">
    <source>
        <dbReference type="EMBL" id="VDK31059.1"/>
    </source>
</evidence>
<proteinExistence type="predicted"/>
<name>A0A0M3JLB6_ANISI</name>